<dbReference type="Gene3D" id="2.40.10.10">
    <property type="entry name" value="Trypsin-like serine proteases"/>
    <property type="match status" value="1"/>
</dbReference>
<dbReference type="PANTHER" id="PTHR24264:SF54">
    <property type="entry name" value="PEPTIDASE S1 DOMAIN-CONTAINING PROTEIN"/>
    <property type="match status" value="1"/>
</dbReference>
<feature type="region of interest" description="Disordered" evidence="5">
    <location>
        <begin position="18"/>
        <end position="69"/>
    </location>
</feature>
<dbReference type="FunFam" id="2.40.10.10:FF:000002">
    <property type="entry name" value="Transmembrane protease serine"/>
    <property type="match status" value="1"/>
</dbReference>
<keyword evidence="3" id="KW-1015">Disulfide bond</keyword>
<dbReference type="InterPro" id="IPR001254">
    <property type="entry name" value="Trypsin_dom"/>
</dbReference>
<dbReference type="GO" id="GO:0005615">
    <property type="term" value="C:extracellular space"/>
    <property type="evidence" value="ECO:0007669"/>
    <property type="project" value="TreeGrafter"/>
</dbReference>
<organism evidence="7 8">
    <name type="scientific">Parasphingorhabdus halotolerans</name>
    <dbReference type="NCBI Taxonomy" id="2725558"/>
    <lineage>
        <taxon>Bacteria</taxon>
        <taxon>Pseudomonadati</taxon>
        <taxon>Pseudomonadota</taxon>
        <taxon>Alphaproteobacteria</taxon>
        <taxon>Sphingomonadales</taxon>
        <taxon>Sphingomonadaceae</taxon>
        <taxon>Parasphingorhabdus</taxon>
    </lineage>
</organism>
<dbReference type="SMART" id="SM00020">
    <property type="entry name" value="Tryp_SPc"/>
    <property type="match status" value="1"/>
</dbReference>
<evidence type="ECO:0000256" key="3">
    <source>
        <dbReference type="ARBA" id="ARBA00023157"/>
    </source>
</evidence>
<dbReference type="KEGG" id="phao:HF685_03795"/>
<evidence type="ECO:0000256" key="1">
    <source>
        <dbReference type="ARBA" id="ARBA00022670"/>
    </source>
</evidence>
<feature type="domain" description="Peptidase S1" evidence="6">
    <location>
        <begin position="58"/>
        <end position="331"/>
    </location>
</feature>
<evidence type="ECO:0000313" key="8">
    <source>
        <dbReference type="Proteomes" id="UP000501600"/>
    </source>
</evidence>
<dbReference type="AlphaFoldDB" id="A0A6H2DJF6"/>
<evidence type="ECO:0000256" key="5">
    <source>
        <dbReference type="SAM" id="MobiDB-lite"/>
    </source>
</evidence>
<gene>
    <name evidence="7" type="ORF">HF685_03795</name>
</gene>
<evidence type="ECO:0000256" key="2">
    <source>
        <dbReference type="ARBA" id="ARBA00022801"/>
    </source>
</evidence>
<dbReference type="PROSITE" id="PS50240">
    <property type="entry name" value="TRYPSIN_DOM"/>
    <property type="match status" value="1"/>
</dbReference>
<dbReference type="EMBL" id="CP051217">
    <property type="protein sequence ID" value="QJB68520.1"/>
    <property type="molecule type" value="Genomic_DNA"/>
</dbReference>
<dbReference type="GO" id="GO:0004252">
    <property type="term" value="F:serine-type endopeptidase activity"/>
    <property type="evidence" value="ECO:0007669"/>
    <property type="project" value="InterPro"/>
</dbReference>
<protein>
    <submittedName>
        <fullName evidence="7">Serine protease</fullName>
    </submittedName>
</protein>
<dbReference type="Pfam" id="PF00089">
    <property type="entry name" value="Trypsin"/>
    <property type="match status" value="1"/>
</dbReference>
<reference evidence="7 8" key="1">
    <citation type="submission" date="2020-04" db="EMBL/GenBank/DDBJ databases">
        <title>Genome sequence for Sphingorhabdus sp. strain M1.</title>
        <authorList>
            <person name="Park S.-J."/>
        </authorList>
    </citation>
    <scope>NUCLEOTIDE SEQUENCE [LARGE SCALE GENOMIC DNA]</scope>
    <source>
        <strain evidence="7 8">JK6</strain>
    </source>
</reference>
<dbReference type="Proteomes" id="UP000501600">
    <property type="component" value="Chromosome"/>
</dbReference>
<dbReference type="CDD" id="cd00190">
    <property type="entry name" value="Tryp_SPc"/>
    <property type="match status" value="1"/>
</dbReference>
<dbReference type="SUPFAM" id="SSF50494">
    <property type="entry name" value="Trypsin-like serine proteases"/>
    <property type="match status" value="1"/>
</dbReference>
<dbReference type="InterPro" id="IPR050127">
    <property type="entry name" value="Serine_Proteases_S1"/>
</dbReference>
<dbReference type="PROSITE" id="PS00134">
    <property type="entry name" value="TRYPSIN_HIS"/>
    <property type="match status" value="1"/>
</dbReference>
<evidence type="ECO:0000313" key="7">
    <source>
        <dbReference type="EMBL" id="QJB68520.1"/>
    </source>
</evidence>
<evidence type="ECO:0000259" key="6">
    <source>
        <dbReference type="PROSITE" id="PS50240"/>
    </source>
</evidence>
<keyword evidence="4" id="KW-0720">Serine protease</keyword>
<dbReference type="InterPro" id="IPR018114">
    <property type="entry name" value="TRYPSIN_HIS"/>
</dbReference>
<dbReference type="PRINTS" id="PR00722">
    <property type="entry name" value="CHYMOTRYPSIN"/>
</dbReference>
<sequence length="340" mass="37104">MKKTPLIIVIGLLTAAAQPVDPDADDDPFAPQEIEQAAPDTVQSEDNGEKEDDDGGRIIGGKKAPPGSAPWQVQLFSPTIYSDAERKADAKLPRTDSRKKFLNERASYDISHRCGASYIGDGWSITAAHCVNDDAITYRRVRIGTQNVASGGKTYRIDTVVLHKGYQSQNKHDIALIHINTKNRPLPSGVEKITLQSPADPAMRNGETLRATGWGMTGAKMPGTTLRLDRSGGIQFRPPNLLRVDLAYFSPTRCQKFSQFKGKVHPTILCAGSSDGRDTCVGDSGGPLVRYQDKWVLVGIVSWGVGCGIKGLPGIYTRVSQYADWIKRAKTMPRGTHKIF</sequence>
<dbReference type="InterPro" id="IPR001314">
    <property type="entry name" value="Peptidase_S1A"/>
</dbReference>
<dbReference type="GO" id="GO:0006508">
    <property type="term" value="P:proteolysis"/>
    <property type="evidence" value="ECO:0007669"/>
    <property type="project" value="UniProtKB-KW"/>
</dbReference>
<name>A0A6H2DJF6_9SPHN</name>
<accession>A0A6H2DJF6</accession>
<dbReference type="RefSeq" id="WP_168818363.1">
    <property type="nucleotide sequence ID" value="NZ_CP051217.1"/>
</dbReference>
<keyword evidence="2 4" id="KW-0378">Hydrolase</keyword>
<dbReference type="InterPro" id="IPR033116">
    <property type="entry name" value="TRYPSIN_SER"/>
</dbReference>
<evidence type="ECO:0000256" key="4">
    <source>
        <dbReference type="RuleBase" id="RU363034"/>
    </source>
</evidence>
<keyword evidence="8" id="KW-1185">Reference proteome</keyword>
<dbReference type="PROSITE" id="PS00135">
    <property type="entry name" value="TRYPSIN_SER"/>
    <property type="match status" value="1"/>
</dbReference>
<dbReference type="InterPro" id="IPR043504">
    <property type="entry name" value="Peptidase_S1_PA_chymotrypsin"/>
</dbReference>
<dbReference type="InterPro" id="IPR009003">
    <property type="entry name" value="Peptidase_S1_PA"/>
</dbReference>
<proteinExistence type="predicted"/>
<dbReference type="PANTHER" id="PTHR24264">
    <property type="entry name" value="TRYPSIN-RELATED"/>
    <property type="match status" value="1"/>
</dbReference>
<keyword evidence="1 4" id="KW-0645">Protease</keyword>